<dbReference type="InterPro" id="IPR007621">
    <property type="entry name" value="TPM_dom"/>
</dbReference>
<dbReference type="Proteomes" id="UP000717624">
    <property type="component" value="Unassembled WGS sequence"/>
</dbReference>
<keyword evidence="6 11" id="KW-0472">Membrane</keyword>
<evidence type="ECO:0000256" key="3">
    <source>
        <dbReference type="ARBA" id="ARBA00022692"/>
    </source>
</evidence>
<feature type="transmembrane region" description="Helical" evidence="11">
    <location>
        <begin position="189"/>
        <end position="210"/>
    </location>
</feature>
<dbReference type="RefSeq" id="WP_204518547.1">
    <property type="nucleotide sequence ID" value="NZ_BAABIN010000016.1"/>
</dbReference>
<evidence type="ECO:0000256" key="11">
    <source>
        <dbReference type="SAM" id="Phobius"/>
    </source>
</evidence>
<evidence type="ECO:0000256" key="4">
    <source>
        <dbReference type="ARBA" id="ARBA00022989"/>
    </source>
</evidence>
<comment type="caution">
    <text evidence="14">The sequence shown here is derived from an EMBL/GenBank/DDBJ whole genome shotgun (WGS) entry which is preliminary data.</text>
</comment>
<dbReference type="GO" id="GO:0005940">
    <property type="term" value="C:septin ring"/>
    <property type="evidence" value="ECO:0007669"/>
    <property type="project" value="InterPro"/>
</dbReference>
<organism evidence="14 15">
    <name type="scientific">Brevibacillus fulvus</name>
    <dbReference type="NCBI Taxonomy" id="1125967"/>
    <lineage>
        <taxon>Bacteria</taxon>
        <taxon>Bacillati</taxon>
        <taxon>Bacillota</taxon>
        <taxon>Bacilli</taxon>
        <taxon>Bacillales</taxon>
        <taxon>Paenibacillaceae</taxon>
        <taxon>Brevibacillus</taxon>
    </lineage>
</organism>
<feature type="coiled-coil region" evidence="9">
    <location>
        <begin position="294"/>
        <end position="321"/>
    </location>
</feature>
<keyword evidence="4 11" id="KW-1133">Transmembrane helix</keyword>
<evidence type="ECO:0000256" key="7">
    <source>
        <dbReference type="ARBA" id="ARBA00023210"/>
    </source>
</evidence>
<accession>A0A938Y384</accession>
<feature type="chain" id="PRO_5037613179" evidence="12">
    <location>
        <begin position="23"/>
        <end position="797"/>
    </location>
</feature>
<dbReference type="GO" id="GO:0005886">
    <property type="term" value="C:plasma membrane"/>
    <property type="evidence" value="ECO:0007669"/>
    <property type="project" value="UniProtKB-SubCell"/>
</dbReference>
<keyword evidence="2" id="KW-0132">Cell division</keyword>
<dbReference type="Pfam" id="PF04536">
    <property type="entry name" value="TPM_phosphatase"/>
    <property type="match status" value="1"/>
</dbReference>
<evidence type="ECO:0000256" key="6">
    <source>
        <dbReference type="ARBA" id="ARBA00023136"/>
    </source>
</evidence>
<evidence type="ECO:0000256" key="2">
    <source>
        <dbReference type="ARBA" id="ARBA00022618"/>
    </source>
</evidence>
<comment type="subcellular location">
    <subcellularLocation>
        <location evidence="1">Cell membrane</location>
        <topology evidence="1">Single-pass membrane protein</topology>
    </subcellularLocation>
</comment>
<keyword evidence="15" id="KW-1185">Reference proteome</keyword>
<dbReference type="Gene3D" id="3.10.310.50">
    <property type="match status" value="1"/>
</dbReference>
<evidence type="ECO:0000256" key="5">
    <source>
        <dbReference type="ARBA" id="ARBA00023054"/>
    </source>
</evidence>
<evidence type="ECO:0000256" key="12">
    <source>
        <dbReference type="SAM" id="SignalP"/>
    </source>
</evidence>
<sequence>MNKTLILLSLAGFLCFSQTVWAAPFPVKTADVVQDENKSLNETDVKDFTETLKQIQGEYKVVVVDSTEPEAKTADEYAQKLYDNYNLSDEALMIVLDMNTQELGVYAGPALQEKGASAQLIDEKIESFYEPYRAQKEYLKGVQLFITELNNELGKQTSAASTPAANPEQQPQQPEASSNSHSLWSILPWWLYLIGLAFIVLLLAVMYAFVRRRQIFAEVDEVEDWKDELVEKINLLQIEKSLRRARGATEEKYIKLANRKEDLLRVKIPDVEMAILDAEEACDRFRFQLAVEILDEARDLLTEVEAEFAELKDEAGNVVQAKNENKVVVPELGRLFETVERKLSNIRLEYGLPFHELKQKLDVVEKYRQDIKRALADGDEVAALEMTEQAQSILGQLGQAMEQIPELVALVHKTMPEKFKQLEQEVTEVTSEGYDLNETSIDSALLQAKQLVTAAQNALEEGGIELVKTHAKAFDVQLETLYGMMEKRMLVQGEVAATSAYETAELASGQNDEPEKDEQTVLTADAEPQADAHWENPPLAAQQSETEDLGIIKQKAAEQKWQQLFADYAPEAAETLPIPEQSIPDAAADDQPSRLQPEIVGQEENEGEDEYELVIPKKPESADRETDRPETASFRIATEDDAYDELERISSALIRIRQQIKRSYLPGVPDQLKFLFEEIVQVLALIKKSMERVTFDLEEVGMLLDEAGELLTEIETLSEQTIADCQRAEGAIQYTNRYRRQNRQVNELLTKAEQAFRQLLFREALQLAEEARLVIEGEPEEPERGWILRKKKKGTKY</sequence>
<dbReference type="InterPro" id="IPR010379">
    <property type="entry name" value="EzrA"/>
</dbReference>
<keyword evidence="8" id="KW-0131">Cell cycle</keyword>
<keyword evidence="7" id="KW-0717">Septation</keyword>
<reference evidence="14" key="1">
    <citation type="submission" date="2021-01" db="EMBL/GenBank/DDBJ databases">
        <title>Genomic Encyclopedia of Type Strains, Phase IV (KMG-IV): sequencing the most valuable type-strain genomes for metagenomic binning, comparative biology and taxonomic classification.</title>
        <authorList>
            <person name="Goeker M."/>
        </authorList>
    </citation>
    <scope>NUCLEOTIDE SEQUENCE</scope>
    <source>
        <strain evidence="14">DSM 25523</strain>
    </source>
</reference>
<gene>
    <name evidence="14" type="ORF">JOD01_002412</name>
</gene>
<evidence type="ECO:0000259" key="13">
    <source>
        <dbReference type="Pfam" id="PF04536"/>
    </source>
</evidence>
<proteinExistence type="predicted"/>
<evidence type="ECO:0000256" key="10">
    <source>
        <dbReference type="SAM" id="MobiDB-lite"/>
    </source>
</evidence>
<evidence type="ECO:0000256" key="8">
    <source>
        <dbReference type="ARBA" id="ARBA00023306"/>
    </source>
</evidence>
<dbReference type="GO" id="GO:0000921">
    <property type="term" value="P:septin ring assembly"/>
    <property type="evidence" value="ECO:0007669"/>
    <property type="project" value="InterPro"/>
</dbReference>
<dbReference type="EMBL" id="JAFBEB010000007">
    <property type="protein sequence ID" value="MBM7590802.1"/>
    <property type="molecule type" value="Genomic_DNA"/>
</dbReference>
<feature type="domain" description="TPM" evidence="13">
    <location>
        <begin position="33"/>
        <end position="150"/>
    </location>
</feature>
<feature type="compositionally biased region" description="Low complexity" evidence="10">
    <location>
        <begin position="163"/>
        <end position="177"/>
    </location>
</feature>
<dbReference type="Pfam" id="PF06160">
    <property type="entry name" value="EzrA"/>
    <property type="match status" value="2"/>
</dbReference>
<feature type="region of interest" description="Disordered" evidence="10">
    <location>
        <begin position="156"/>
        <end position="177"/>
    </location>
</feature>
<feature type="signal peptide" evidence="12">
    <location>
        <begin position="1"/>
        <end position="22"/>
    </location>
</feature>
<evidence type="ECO:0000256" key="1">
    <source>
        <dbReference type="ARBA" id="ARBA00004162"/>
    </source>
</evidence>
<evidence type="ECO:0000313" key="14">
    <source>
        <dbReference type="EMBL" id="MBM7590802.1"/>
    </source>
</evidence>
<keyword evidence="3 11" id="KW-0812">Transmembrane</keyword>
<dbReference type="GO" id="GO:0000917">
    <property type="term" value="P:division septum assembly"/>
    <property type="evidence" value="ECO:0007669"/>
    <property type="project" value="UniProtKB-KW"/>
</dbReference>
<keyword evidence="12" id="KW-0732">Signal</keyword>
<protein>
    <submittedName>
        <fullName evidence="14">Septation ring formation regulator EzrA</fullName>
    </submittedName>
</protein>
<keyword evidence="5 9" id="KW-0175">Coiled coil</keyword>
<evidence type="ECO:0000313" key="15">
    <source>
        <dbReference type="Proteomes" id="UP000717624"/>
    </source>
</evidence>
<name>A0A938Y384_9BACL</name>
<dbReference type="AlphaFoldDB" id="A0A938Y384"/>
<evidence type="ECO:0000256" key="9">
    <source>
        <dbReference type="SAM" id="Coils"/>
    </source>
</evidence>